<proteinExistence type="predicted"/>
<dbReference type="Gene3D" id="1.10.287.110">
    <property type="entry name" value="DnaJ domain"/>
    <property type="match status" value="1"/>
</dbReference>
<dbReference type="PANTHER" id="PTHR44029">
    <property type="entry name" value="DNAJ HOMOLOG SUBFAMILY C MEMBER 21"/>
    <property type="match status" value="1"/>
</dbReference>
<gene>
    <name evidence="5" type="ORF">HINF_LOCUS47473</name>
    <name evidence="4" type="ORF">HINF_LOCUS4847</name>
</gene>
<feature type="compositionally biased region" description="Basic and acidic residues" evidence="2">
    <location>
        <begin position="344"/>
        <end position="358"/>
    </location>
</feature>
<dbReference type="InterPro" id="IPR051964">
    <property type="entry name" value="Chaperone_stress_response"/>
</dbReference>
<dbReference type="GO" id="GO:0005737">
    <property type="term" value="C:cytoplasm"/>
    <property type="evidence" value="ECO:0007669"/>
    <property type="project" value="TreeGrafter"/>
</dbReference>
<feature type="region of interest" description="Disordered" evidence="2">
    <location>
        <begin position="339"/>
        <end position="358"/>
    </location>
</feature>
<dbReference type="Proteomes" id="UP001642409">
    <property type="component" value="Unassembled WGS sequence"/>
</dbReference>
<dbReference type="InterPro" id="IPR001623">
    <property type="entry name" value="DnaJ_domain"/>
</dbReference>
<dbReference type="EMBL" id="CAXDID020000214">
    <property type="protein sequence ID" value="CAL6057369.1"/>
    <property type="molecule type" value="Genomic_DNA"/>
</dbReference>
<evidence type="ECO:0000313" key="5">
    <source>
        <dbReference type="EMBL" id="CAL6057369.1"/>
    </source>
</evidence>
<evidence type="ECO:0000256" key="1">
    <source>
        <dbReference type="SAM" id="Coils"/>
    </source>
</evidence>
<evidence type="ECO:0000313" key="4">
    <source>
        <dbReference type="EMBL" id="CAI9917202.1"/>
    </source>
</evidence>
<dbReference type="PROSITE" id="PS50076">
    <property type="entry name" value="DNAJ_2"/>
    <property type="match status" value="1"/>
</dbReference>
<dbReference type="PANTHER" id="PTHR44029:SF1">
    <property type="entry name" value="DNAJ HOMOLOG SUBFAMILY C MEMBER 21"/>
    <property type="match status" value="1"/>
</dbReference>
<comment type="caution">
    <text evidence="4">The sequence shown here is derived from an EMBL/GenBank/DDBJ whole genome shotgun (WGS) entry which is preliminary data.</text>
</comment>
<dbReference type="InterPro" id="IPR036869">
    <property type="entry name" value="J_dom_sf"/>
</dbReference>
<evidence type="ECO:0000256" key="2">
    <source>
        <dbReference type="SAM" id="MobiDB-lite"/>
    </source>
</evidence>
<keyword evidence="6" id="KW-1185">Reference proteome</keyword>
<feature type="coiled-coil region" evidence="1">
    <location>
        <begin position="253"/>
        <end position="286"/>
    </location>
</feature>
<feature type="compositionally biased region" description="Basic and acidic residues" evidence="2">
    <location>
        <begin position="406"/>
        <end position="436"/>
    </location>
</feature>
<name>A0AA86TIT1_9EUKA</name>
<reference evidence="4" key="1">
    <citation type="submission" date="2023-06" db="EMBL/GenBank/DDBJ databases">
        <authorList>
            <person name="Kurt Z."/>
        </authorList>
    </citation>
    <scope>NUCLEOTIDE SEQUENCE</scope>
</reference>
<reference evidence="5 6" key="2">
    <citation type="submission" date="2024-07" db="EMBL/GenBank/DDBJ databases">
        <authorList>
            <person name="Akdeniz Z."/>
        </authorList>
    </citation>
    <scope>NUCLEOTIDE SEQUENCE [LARGE SCALE GENOMIC DNA]</scope>
</reference>
<organism evidence="4">
    <name type="scientific">Hexamita inflata</name>
    <dbReference type="NCBI Taxonomy" id="28002"/>
    <lineage>
        <taxon>Eukaryota</taxon>
        <taxon>Metamonada</taxon>
        <taxon>Diplomonadida</taxon>
        <taxon>Hexamitidae</taxon>
        <taxon>Hexamitinae</taxon>
        <taxon>Hexamita</taxon>
    </lineage>
</organism>
<dbReference type="Pfam" id="PF21884">
    <property type="entry name" value="ZUO1-like_ZHD"/>
    <property type="match status" value="1"/>
</dbReference>
<dbReference type="EMBL" id="CATOUU010000126">
    <property type="protein sequence ID" value="CAI9917202.1"/>
    <property type="molecule type" value="Genomic_DNA"/>
</dbReference>
<protein>
    <submittedName>
        <fullName evidence="4">Chaperone protein DnaJ subfamily C</fullName>
    </submittedName>
    <submittedName>
        <fullName evidence="5">Chaperone_protein DnaJ subfamily C</fullName>
    </submittedName>
</protein>
<dbReference type="SMART" id="SM00271">
    <property type="entry name" value="DnaJ"/>
    <property type="match status" value="1"/>
</dbReference>
<dbReference type="InterPro" id="IPR054076">
    <property type="entry name" value="ZUO1-like_ZHD"/>
</dbReference>
<keyword evidence="1" id="KW-0175">Coiled coil</keyword>
<dbReference type="AlphaFoldDB" id="A0AA86TIT1"/>
<dbReference type="SUPFAM" id="SSF46565">
    <property type="entry name" value="Chaperone J-domain"/>
    <property type="match status" value="1"/>
</dbReference>
<dbReference type="SUPFAM" id="SSF57667">
    <property type="entry name" value="beta-beta-alpha zinc fingers"/>
    <property type="match status" value="1"/>
</dbReference>
<feature type="compositionally biased region" description="Basic and acidic residues" evidence="2">
    <location>
        <begin position="480"/>
        <end position="490"/>
    </location>
</feature>
<evidence type="ECO:0000313" key="6">
    <source>
        <dbReference type="Proteomes" id="UP001642409"/>
    </source>
</evidence>
<sequence length="564" mass="66529">MTTVDPTIDQETGQRLCYYKLLDISIEEQDAAKIKKAYLRASLKYHPDRCEDKEYAHIMFKYLSEAYTTISTPQERAYYDRNRHKILNIKSEDEFADRETHLNFNLARSSRAYQEFDDAPNGFYTVYNNFFTMLNQEENRAAVTQLANEKLNQKQADLLTFKSTQVMPSFGDSNAKRAQVHAFYEYYKNFSTIKQFQFADVYSSEKENSKMRKLISNENEKYRAQRREEFNQKVYDLVLYIKRRDPRLDKFVAEEAAQQQQKLLLQQQQQQEQQQLQQELAIKIKQEKLTKLQELTEKLNQGSISPQEMLELEKMTVKSNPEVDRIVKQWEQMEKRSQQTAKQVLEEQQKPKRVEDFGADKEMIKQGIALDQNDKLYCKICNQRFGLIGEFKPHVNSKRHRTAVAEAEKDEAARRKNQSEEAKTKKESRDKRKIKEESEEEQEIDVSPPKEEPEMQLKSQKKKRSNKIINTSDEEDIDDDMPKKKQKKEDVVKQQELLKQQQQEKDLAKLEQMKGETKAFICIVCSKQFDSKTKLFTVMGGGIAFSCLLCEQLYIKIFCHFQCG</sequence>
<dbReference type="InterPro" id="IPR036236">
    <property type="entry name" value="Znf_C2H2_sf"/>
</dbReference>
<accession>A0AA86TIT1</accession>
<dbReference type="Pfam" id="PF00226">
    <property type="entry name" value="DnaJ"/>
    <property type="match status" value="1"/>
</dbReference>
<evidence type="ECO:0000259" key="3">
    <source>
        <dbReference type="PROSITE" id="PS50076"/>
    </source>
</evidence>
<feature type="region of interest" description="Disordered" evidence="2">
    <location>
        <begin position="396"/>
        <end position="490"/>
    </location>
</feature>
<dbReference type="CDD" id="cd06257">
    <property type="entry name" value="DnaJ"/>
    <property type="match status" value="1"/>
</dbReference>
<feature type="domain" description="J" evidence="3">
    <location>
        <begin position="17"/>
        <end position="83"/>
    </location>
</feature>